<keyword evidence="1" id="KW-0175">Coiled coil</keyword>
<gene>
    <name evidence="2" type="primary">AVEN_270852_1</name>
    <name evidence="2" type="ORF">CEXT_525251</name>
</gene>
<feature type="coiled-coil region" evidence="1">
    <location>
        <begin position="227"/>
        <end position="301"/>
    </location>
</feature>
<proteinExistence type="predicted"/>
<evidence type="ECO:0000313" key="3">
    <source>
        <dbReference type="Proteomes" id="UP001054945"/>
    </source>
</evidence>
<sequence>MDKDALMSERWNSEKLVETHEMLTAKDKICENLTSKIRELENELHILSETNNKLALNLNANEFKYKESIQNEKMKWNLLKKVGALKEENIFLKQQIQDLKISQTHSLEQISKLESASKQDQESFKEKFQGFEMICWSMKNSETKISLLESHKNDLEQELKEKSSQEIIRQQLEERIAMLEDANREQNDHLQRDLQVLYQLKTDITGLDLELSEQSHEILHLKKCLEEKDAEMKINEAKIKLEVKEKLDELEKSRRTFKMENNDKEELNSKTEIIQNLMEEIEQYQNKIKEMIKDEKNRTAQLQRAFEAYTKSYINNDPSGDKSHFKSEK</sequence>
<feature type="coiled-coil region" evidence="1">
    <location>
        <begin position="138"/>
        <end position="189"/>
    </location>
</feature>
<evidence type="ECO:0000256" key="1">
    <source>
        <dbReference type="SAM" id="Coils"/>
    </source>
</evidence>
<dbReference type="Proteomes" id="UP001054945">
    <property type="component" value="Unassembled WGS sequence"/>
</dbReference>
<evidence type="ECO:0000313" key="2">
    <source>
        <dbReference type="EMBL" id="GIX73652.1"/>
    </source>
</evidence>
<organism evidence="2 3">
    <name type="scientific">Caerostris extrusa</name>
    <name type="common">Bark spider</name>
    <name type="synonym">Caerostris bankana</name>
    <dbReference type="NCBI Taxonomy" id="172846"/>
    <lineage>
        <taxon>Eukaryota</taxon>
        <taxon>Metazoa</taxon>
        <taxon>Ecdysozoa</taxon>
        <taxon>Arthropoda</taxon>
        <taxon>Chelicerata</taxon>
        <taxon>Arachnida</taxon>
        <taxon>Araneae</taxon>
        <taxon>Araneomorphae</taxon>
        <taxon>Entelegynae</taxon>
        <taxon>Araneoidea</taxon>
        <taxon>Araneidae</taxon>
        <taxon>Caerostris</taxon>
    </lineage>
</organism>
<comment type="caution">
    <text evidence="2">The sequence shown here is derived from an EMBL/GenBank/DDBJ whole genome shotgun (WGS) entry which is preliminary data.</text>
</comment>
<protein>
    <submittedName>
        <fullName evidence="2">Uncharacterized protein</fullName>
    </submittedName>
</protein>
<keyword evidence="3" id="KW-1185">Reference proteome</keyword>
<dbReference type="AlphaFoldDB" id="A0AAV4MMZ6"/>
<feature type="coiled-coil region" evidence="1">
    <location>
        <begin position="23"/>
        <end position="57"/>
    </location>
</feature>
<reference evidence="2 3" key="1">
    <citation type="submission" date="2021-06" db="EMBL/GenBank/DDBJ databases">
        <title>Caerostris extrusa draft genome.</title>
        <authorList>
            <person name="Kono N."/>
            <person name="Arakawa K."/>
        </authorList>
    </citation>
    <scope>NUCLEOTIDE SEQUENCE [LARGE SCALE GENOMIC DNA]</scope>
</reference>
<dbReference type="EMBL" id="BPLR01002437">
    <property type="protein sequence ID" value="GIX73652.1"/>
    <property type="molecule type" value="Genomic_DNA"/>
</dbReference>
<accession>A0AAV4MMZ6</accession>
<name>A0AAV4MMZ6_CAEEX</name>